<dbReference type="AlphaFoldDB" id="A0A4R5D457"/>
<evidence type="ECO:0000256" key="2">
    <source>
        <dbReference type="ARBA" id="ARBA00022747"/>
    </source>
</evidence>
<name>A0A4R5D457_9BACT</name>
<keyword evidence="6" id="KW-0255">Endonuclease</keyword>
<evidence type="ECO:0000313" key="6">
    <source>
        <dbReference type="EMBL" id="TDE08182.1"/>
    </source>
</evidence>
<keyword evidence="2" id="KW-0680">Restriction system</keyword>
<keyword evidence="6" id="KW-0378">Hydrolase</keyword>
<dbReference type="InterPro" id="IPR000055">
    <property type="entry name" value="Restrct_endonuc_typeI_TRD"/>
</dbReference>
<accession>A0A4R5D457</accession>
<dbReference type="EMBL" id="SMFL01000028">
    <property type="protein sequence ID" value="TDE08182.1"/>
    <property type="molecule type" value="Genomic_DNA"/>
</dbReference>
<evidence type="ECO:0000259" key="5">
    <source>
        <dbReference type="Pfam" id="PF01420"/>
    </source>
</evidence>
<dbReference type="GO" id="GO:0004519">
    <property type="term" value="F:endonuclease activity"/>
    <property type="evidence" value="ECO:0007669"/>
    <property type="project" value="UniProtKB-KW"/>
</dbReference>
<evidence type="ECO:0000256" key="3">
    <source>
        <dbReference type="ARBA" id="ARBA00023125"/>
    </source>
</evidence>
<dbReference type="PANTHER" id="PTHR30408">
    <property type="entry name" value="TYPE-1 RESTRICTION ENZYME ECOKI SPECIFICITY PROTEIN"/>
    <property type="match status" value="1"/>
</dbReference>
<evidence type="ECO:0000256" key="1">
    <source>
        <dbReference type="ARBA" id="ARBA00010923"/>
    </source>
</evidence>
<feature type="coiled-coil region" evidence="4">
    <location>
        <begin position="150"/>
        <end position="180"/>
    </location>
</feature>
<proteinExistence type="inferred from homology"/>
<feature type="domain" description="Type I restriction modification DNA specificity" evidence="5">
    <location>
        <begin position="54"/>
        <end position="171"/>
    </location>
</feature>
<evidence type="ECO:0000313" key="7">
    <source>
        <dbReference type="Proteomes" id="UP000294850"/>
    </source>
</evidence>
<protein>
    <submittedName>
        <fullName evidence="6">Restriction endonuclease subunit S</fullName>
    </submittedName>
</protein>
<reference evidence="6 7" key="1">
    <citation type="submission" date="2019-03" db="EMBL/GenBank/DDBJ databases">
        <title>Dyadobacter AR-3-6 sp. nov., isolated from arctic soil.</title>
        <authorList>
            <person name="Chaudhary D.K."/>
        </authorList>
    </citation>
    <scope>NUCLEOTIDE SEQUENCE [LARGE SCALE GENOMIC DNA]</scope>
    <source>
        <strain evidence="6 7">AR-3-6</strain>
    </source>
</reference>
<dbReference type="Proteomes" id="UP000294850">
    <property type="component" value="Unassembled WGS sequence"/>
</dbReference>
<keyword evidence="3" id="KW-0238">DNA-binding</keyword>
<dbReference type="SUPFAM" id="SSF116734">
    <property type="entry name" value="DNA methylase specificity domain"/>
    <property type="match status" value="1"/>
</dbReference>
<keyword evidence="7" id="KW-1185">Reference proteome</keyword>
<keyword evidence="4" id="KW-0175">Coiled coil</keyword>
<dbReference type="Gene3D" id="3.90.220.20">
    <property type="entry name" value="DNA methylase specificity domains"/>
    <property type="match status" value="1"/>
</dbReference>
<dbReference type="GO" id="GO:0003677">
    <property type="term" value="F:DNA binding"/>
    <property type="evidence" value="ECO:0007669"/>
    <property type="project" value="UniProtKB-KW"/>
</dbReference>
<evidence type="ECO:0000256" key="4">
    <source>
        <dbReference type="SAM" id="Coils"/>
    </source>
</evidence>
<organism evidence="6 7">
    <name type="scientific">Dyadobacter psychrotolerans</name>
    <dbReference type="NCBI Taxonomy" id="2541721"/>
    <lineage>
        <taxon>Bacteria</taxon>
        <taxon>Pseudomonadati</taxon>
        <taxon>Bacteroidota</taxon>
        <taxon>Cytophagia</taxon>
        <taxon>Cytophagales</taxon>
        <taxon>Spirosomataceae</taxon>
        <taxon>Dyadobacter</taxon>
    </lineage>
</organism>
<dbReference type="PANTHER" id="PTHR30408:SF12">
    <property type="entry name" value="TYPE I RESTRICTION ENZYME MJAVIII SPECIFICITY SUBUNIT"/>
    <property type="match status" value="1"/>
</dbReference>
<comment type="caution">
    <text evidence="6">The sequence shown here is derived from an EMBL/GenBank/DDBJ whole genome shotgun (WGS) entry which is preliminary data.</text>
</comment>
<keyword evidence="6" id="KW-0540">Nuclease</keyword>
<dbReference type="InterPro" id="IPR052021">
    <property type="entry name" value="Type-I_RS_S_subunit"/>
</dbReference>
<dbReference type="InterPro" id="IPR044946">
    <property type="entry name" value="Restrct_endonuc_typeI_TRD_sf"/>
</dbReference>
<gene>
    <name evidence="6" type="ORF">E0F88_32995</name>
</gene>
<dbReference type="GO" id="GO:0009307">
    <property type="term" value="P:DNA restriction-modification system"/>
    <property type="evidence" value="ECO:0007669"/>
    <property type="project" value="UniProtKB-KW"/>
</dbReference>
<dbReference type="OrthoDB" id="1002506at2"/>
<dbReference type="Pfam" id="PF01420">
    <property type="entry name" value="Methylase_S"/>
    <property type="match status" value="1"/>
</dbReference>
<comment type="similarity">
    <text evidence="1">Belongs to the type-I restriction system S methylase family.</text>
</comment>
<dbReference type="RefSeq" id="WP_131962981.1">
    <property type="nucleotide sequence ID" value="NZ_SMFL01000028.1"/>
</dbReference>
<sequence length="189" mass="21275">MKIVLRNIASIQTGYFTKPDSDGEGIYLQAKHFDENGLMKYPLHYDLEMTNINPKHLLRNGDVLFAAKGTKNFAALYNSGDGSAVASTSFFVIRLTNPIREKLLPEFLVWFINNPPSLKLLKDQAMGTSIVSISKSVLTELEISIPTLTIQKAILKIAELRNREREIKSEIENLKEKQVQTAILNALKK</sequence>